<dbReference type="PANTHER" id="PTHR12300">
    <property type="entry name" value="HVA22-LIKE PROTEINS"/>
    <property type="match status" value="1"/>
</dbReference>
<dbReference type="eggNOG" id="KOG1726">
    <property type="taxonomic scope" value="Eukaryota"/>
</dbReference>
<dbReference type="Proteomes" id="UP000195557">
    <property type="component" value="Unassembled WGS sequence"/>
</dbReference>
<feature type="region of interest" description="Disordered" evidence="2">
    <location>
        <begin position="299"/>
        <end position="318"/>
    </location>
</feature>
<dbReference type="GO" id="GO:0016020">
    <property type="term" value="C:membrane"/>
    <property type="evidence" value="ECO:0007669"/>
    <property type="project" value="UniProtKB-SubCell"/>
</dbReference>
<gene>
    <name evidence="3" type="ORF">BE221DRAFT_71002</name>
</gene>
<dbReference type="Pfam" id="PF03134">
    <property type="entry name" value="TB2_DP1_HVA22"/>
    <property type="match status" value="1"/>
</dbReference>
<sequence>MDVVHELAAAPDSTYGPFVAVAAAVYVGWVFYDGAREVERLTRELESRGYDVSAINKLKELRFLKRAVDGGDKAIIQESLDKIWFSRAKTIAATGDLMQVRRMTQYWKTRGVKVERLSDLDVLQDWMVNKYNKAASNHARAREMITFTLKCAGFGVGYLYPTYSALKLLDRKVIGPEDVTLWLTYFIVAFSLVIGESIGLVSWCVETDDAFRSHRIPAYRMLKILFCAWMVNPRFKGAITVYKKGIQPVFHQLSPSIDKHTENLKKGDFAAIQQELGPQFARVQELVKKHGPEAIEKALNLAGKGGDKKKPEANGKAE</sequence>
<comment type="similarity">
    <text evidence="1">Belongs to the DP1 family.</text>
</comment>
<organism evidence="3">
    <name type="scientific">Ostreococcus tauri</name>
    <name type="common">Marine green alga</name>
    <dbReference type="NCBI Taxonomy" id="70448"/>
    <lineage>
        <taxon>Eukaryota</taxon>
        <taxon>Viridiplantae</taxon>
        <taxon>Chlorophyta</taxon>
        <taxon>Mamiellophyceae</taxon>
        <taxon>Mamiellales</taxon>
        <taxon>Bathycoccaceae</taxon>
        <taxon>Ostreococcus</taxon>
    </lineage>
</organism>
<dbReference type="AlphaFoldDB" id="A0A1Y5IKN4"/>
<dbReference type="EMBL" id="KZ155777">
    <property type="protein sequence ID" value="OUS47642.1"/>
    <property type="molecule type" value="Genomic_DNA"/>
</dbReference>
<comment type="subcellular location">
    <subcellularLocation>
        <location evidence="1">Membrane</location>
        <topology evidence="1">Multi-pass membrane protein</topology>
    </subcellularLocation>
</comment>
<feature type="transmembrane region" description="Helical" evidence="1">
    <location>
        <begin position="144"/>
        <end position="163"/>
    </location>
</feature>
<feature type="compositionally biased region" description="Basic and acidic residues" evidence="2">
    <location>
        <begin position="305"/>
        <end position="318"/>
    </location>
</feature>
<dbReference type="InterPro" id="IPR004345">
    <property type="entry name" value="TB2_DP1_HVA22"/>
</dbReference>
<feature type="transmembrane region" description="Helical" evidence="1">
    <location>
        <begin position="15"/>
        <end position="32"/>
    </location>
</feature>
<evidence type="ECO:0000256" key="2">
    <source>
        <dbReference type="SAM" id="MobiDB-lite"/>
    </source>
</evidence>
<evidence type="ECO:0000256" key="1">
    <source>
        <dbReference type="RuleBase" id="RU362006"/>
    </source>
</evidence>
<keyword evidence="1" id="KW-1133">Transmembrane helix</keyword>
<accession>A0A1Y5IKN4</accession>
<proteinExistence type="inferred from homology"/>
<evidence type="ECO:0000313" key="3">
    <source>
        <dbReference type="EMBL" id="OUS47642.1"/>
    </source>
</evidence>
<keyword evidence="1" id="KW-0812">Transmembrane</keyword>
<keyword evidence="1" id="KW-0472">Membrane</keyword>
<protein>
    <recommendedName>
        <fullName evidence="1">HVA22-like protein</fullName>
    </recommendedName>
</protein>
<feature type="transmembrane region" description="Helical" evidence="1">
    <location>
        <begin position="183"/>
        <end position="205"/>
    </location>
</feature>
<reference evidence="3" key="1">
    <citation type="submission" date="2017-04" db="EMBL/GenBank/DDBJ databases">
        <title>Population genomics of picophytoplankton unveils novel chromosome hypervariability.</title>
        <authorList>
            <consortium name="DOE Joint Genome Institute"/>
            <person name="Blanc-Mathieu R."/>
            <person name="Krasovec M."/>
            <person name="Hebrard M."/>
            <person name="Yau S."/>
            <person name="Desgranges E."/>
            <person name="Martin J."/>
            <person name="Schackwitz W."/>
            <person name="Kuo A."/>
            <person name="Salin G."/>
            <person name="Donnadieu C."/>
            <person name="Desdevises Y."/>
            <person name="Sanchez-Ferandin S."/>
            <person name="Moreau H."/>
            <person name="Rivals E."/>
            <person name="Grigoriev I.V."/>
            <person name="Grimsley N."/>
            <person name="Eyre-Walker A."/>
            <person name="Piganeau G."/>
        </authorList>
    </citation>
    <scope>NUCLEOTIDE SEQUENCE [LARGE SCALE GENOMIC DNA]</scope>
    <source>
        <strain evidence="3">RCC 1115</strain>
    </source>
</reference>
<name>A0A1Y5IKN4_OSTTA</name>